<evidence type="ECO:0000313" key="1">
    <source>
        <dbReference type="EMBL" id="GIQ93121.1"/>
    </source>
</evidence>
<feature type="non-terminal residue" evidence="1">
    <location>
        <position position="1"/>
    </location>
</feature>
<evidence type="ECO:0000313" key="2">
    <source>
        <dbReference type="Proteomes" id="UP000265618"/>
    </source>
</evidence>
<dbReference type="Proteomes" id="UP000265618">
    <property type="component" value="Unassembled WGS sequence"/>
</dbReference>
<sequence>VFTLFEKKKDYKKAAEICVSLLEKYPRWCNTLAMLALIRHRDNIDRPYQMDQAARAI</sequence>
<organism evidence="1 2">
    <name type="scientific">Kipferlia bialata</name>
    <dbReference type="NCBI Taxonomy" id="797122"/>
    <lineage>
        <taxon>Eukaryota</taxon>
        <taxon>Metamonada</taxon>
        <taxon>Carpediemonas-like organisms</taxon>
        <taxon>Kipferlia</taxon>
    </lineage>
</organism>
<comment type="caution">
    <text evidence="1">The sequence shown here is derived from an EMBL/GenBank/DDBJ whole genome shotgun (WGS) entry which is preliminary data.</text>
</comment>
<proteinExistence type="predicted"/>
<name>A0A9K3DCU8_9EUKA</name>
<reference evidence="1 2" key="1">
    <citation type="journal article" date="2018" name="PLoS ONE">
        <title>The draft genome of Kipferlia bialata reveals reductive genome evolution in fornicate parasites.</title>
        <authorList>
            <person name="Tanifuji G."/>
            <person name="Takabayashi S."/>
            <person name="Kume K."/>
            <person name="Takagi M."/>
            <person name="Nakayama T."/>
            <person name="Kamikawa R."/>
            <person name="Inagaki Y."/>
            <person name="Hashimoto T."/>
        </authorList>
    </citation>
    <scope>NUCLEOTIDE SEQUENCE [LARGE SCALE GENOMIC DNA]</scope>
    <source>
        <strain evidence="1">NY0173</strain>
    </source>
</reference>
<protein>
    <submittedName>
        <fullName evidence="1">Uncharacterized protein</fullName>
    </submittedName>
</protein>
<gene>
    <name evidence="1" type="ORF">KIPB_017367</name>
</gene>
<keyword evidence="2" id="KW-1185">Reference proteome</keyword>
<accession>A0A9K3DCU8</accession>
<dbReference type="EMBL" id="BDIP01011529">
    <property type="protein sequence ID" value="GIQ93121.1"/>
    <property type="molecule type" value="Genomic_DNA"/>
</dbReference>
<dbReference type="AlphaFoldDB" id="A0A9K3DCU8"/>
<feature type="non-terminal residue" evidence="1">
    <location>
        <position position="57"/>
    </location>
</feature>